<dbReference type="EMBL" id="SPLM01000037">
    <property type="protein sequence ID" value="TMW65321.1"/>
    <property type="molecule type" value="Genomic_DNA"/>
</dbReference>
<evidence type="ECO:0000256" key="1">
    <source>
        <dbReference type="SAM" id="MobiDB-lite"/>
    </source>
</evidence>
<comment type="caution">
    <text evidence="3">The sequence shown here is derived from an EMBL/GenBank/DDBJ whole genome shotgun (WGS) entry which is preliminary data.</text>
</comment>
<evidence type="ECO:0000256" key="2">
    <source>
        <dbReference type="SAM" id="Phobius"/>
    </source>
</evidence>
<feature type="compositionally biased region" description="Basic and acidic residues" evidence="1">
    <location>
        <begin position="10"/>
        <end position="24"/>
    </location>
</feature>
<keyword evidence="2" id="KW-0472">Membrane</keyword>
<name>A0A8K1CMD5_PYTOL</name>
<organism evidence="3 4">
    <name type="scientific">Pythium oligandrum</name>
    <name type="common">Mycoparasitic fungus</name>
    <dbReference type="NCBI Taxonomy" id="41045"/>
    <lineage>
        <taxon>Eukaryota</taxon>
        <taxon>Sar</taxon>
        <taxon>Stramenopiles</taxon>
        <taxon>Oomycota</taxon>
        <taxon>Peronosporomycetes</taxon>
        <taxon>Pythiales</taxon>
        <taxon>Pythiaceae</taxon>
        <taxon>Pythium</taxon>
    </lineage>
</organism>
<dbReference type="PANTHER" id="PTHR13568:SF9">
    <property type="entry name" value="TRANSMEMBRANE PROTEIN 203"/>
    <property type="match status" value="1"/>
</dbReference>
<feature type="transmembrane region" description="Helical" evidence="2">
    <location>
        <begin position="226"/>
        <end position="258"/>
    </location>
</feature>
<protein>
    <recommendedName>
        <fullName evidence="5">Transmembrane protein</fullName>
    </recommendedName>
</protein>
<evidence type="ECO:0000313" key="3">
    <source>
        <dbReference type="EMBL" id="TMW65321.1"/>
    </source>
</evidence>
<dbReference type="AlphaFoldDB" id="A0A8K1CMD5"/>
<keyword evidence="2" id="KW-1133">Transmembrane helix</keyword>
<keyword evidence="2" id="KW-0812">Transmembrane</keyword>
<feature type="transmembrane region" description="Helical" evidence="2">
    <location>
        <begin position="278"/>
        <end position="298"/>
    </location>
</feature>
<sequence length="356" mass="39379">MIVEETIPTETRKGEIPTEDHESAENSTGEAADNSLRAKFESDRDLWVLRSLMLVSTSFVLGILLLTPIFVCLRVDGDVSWDWSVVFIPLWVVDGIVYIILVLDLSVAGPSDLPRWYKKFLLAKSLLLLVVQVFIVKKLDKSLDWSVVVVLVPYFCYDVLTIIGTIYRSIKTSKEPVESDNTATHVLLKLLHGPHWIHLVPMAIRFVQILLIALRIDGHLGNASWWLVFIPLWVALLALVASVVGGVTAHSIIGATLIEDVHVRSAFLTLWAESTAATLAMVVIVVVAPFIILVARLASGSFSTFFIILPWLLITTAMFLGGVGIYVWYVLHMCSVSGAVDEDGVNEPYTTVAERA</sequence>
<dbReference type="Proteomes" id="UP000794436">
    <property type="component" value="Unassembled WGS sequence"/>
</dbReference>
<evidence type="ECO:0000313" key="4">
    <source>
        <dbReference type="Proteomes" id="UP000794436"/>
    </source>
</evidence>
<reference evidence="3" key="1">
    <citation type="submission" date="2019-03" db="EMBL/GenBank/DDBJ databases">
        <title>Long read genome sequence of the mycoparasitic Pythium oligandrum ATCC 38472 isolated from sugarbeet rhizosphere.</title>
        <authorList>
            <person name="Gaulin E."/>
        </authorList>
    </citation>
    <scope>NUCLEOTIDE SEQUENCE</scope>
    <source>
        <strain evidence="3">ATCC 38472_TT</strain>
    </source>
</reference>
<evidence type="ECO:0008006" key="5">
    <source>
        <dbReference type="Google" id="ProtNLM"/>
    </source>
</evidence>
<feature type="transmembrane region" description="Helical" evidence="2">
    <location>
        <begin position="120"/>
        <end position="136"/>
    </location>
</feature>
<feature type="transmembrane region" description="Helical" evidence="2">
    <location>
        <begin position="305"/>
        <end position="329"/>
    </location>
</feature>
<accession>A0A8K1CMD5</accession>
<keyword evidence="4" id="KW-1185">Reference proteome</keyword>
<dbReference type="PANTHER" id="PTHR13568">
    <property type="entry name" value="FAM11A, B PROTEIN"/>
    <property type="match status" value="1"/>
</dbReference>
<feature type="transmembrane region" description="Helical" evidence="2">
    <location>
        <begin position="52"/>
        <end position="73"/>
    </location>
</feature>
<feature type="transmembrane region" description="Helical" evidence="2">
    <location>
        <begin position="85"/>
        <end position="108"/>
    </location>
</feature>
<gene>
    <name evidence="3" type="ORF">Poli38472_007963</name>
</gene>
<feature type="transmembrane region" description="Helical" evidence="2">
    <location>
        <begin position="143"/>
        <end position="167"/>
    </location>
</feature>
<feature type="region of interest" description="Disordered" evidence="1">
    <location>
        <begin position="1"/>
        <end position="32"/>
    </location>
</feature>
<dbReference type="OrthoDB" id="10250354at2759"/>
<proteinExistence type="predicted"/>
<dbReference type="Pfam" id="PF10269">
    <property type="entry name" value="Tmemb_185A"/>
    <property type="match status" value="1"/>
</dbReference>
<dbReference type="InterPro" id="IPR019396">
    <property type="entry name" value="TM_Fragile-X-F-assoc"/>
</dbReference>